<dbReference type="OrthoDB" id="10658804at2759"/>
<keyword evidence="1" id="KW-0812">Transmembrane</keyword>
<name>A0A164SXQ2_9CRUS</name>
<evidence type="ECO:0000256" key="1">
    <source>
        <dbReference type="SAM" id="Phobius"/>
    </source>
</evidence>
<evidence type="ECO:0000313" key="3">
    <source>
        <dbReference type="Proteomes" id="UP000076858"/>
    </source>
</evidence>
<dbReference type="AlphaFoldDB" id="A0A164SXQ2"/>
<sequence>MRLLFHETDTLVAKNAILLHTHFFFFVSSMLRLSIAGGKARKERATKPAAFRVHYQPVAPTCQFEDYTFGGRLLQ</sequence>
<dbReference type="Proteomes" id="UP000076858">
    <property type="component" value="Unassembled WGS sequence"/>
</dbReference>
<evidence type="ECO:0000313" key="2">
    <source>
        <dbReference type="EMBL" id="KZS10046.1"/>
    </source>
</evidence>
<gene>
    <name evidence="2" type="ORF">APZ42_025576</name>
</gene>
<keyword evidence="1" id="KW-1133">Transmembrane helix</keyword>
<proteinExistence type="predicted"/>
<feature type="transmembrane region" description="Helical" evidence="1">
    <location>
        <begin position="12"/>
        <end position="35"/>
    </location>
</feature>
<organism evidence="2 3">
    <name type="scientific">Daphnia magna</name>
    <dbReference type="NCBI Taxonomy" id="35525"/>
    <lineage>
        <taxon>Eukaryota</taxon>
        <taxon>Metazoa</taxon>
        <taxon>Ecdysozoa</taxon>
        <taxon>Arthropoda</taxon>
        <taxon>Crustacea</taxon>
        <taxon>Branchiopoda</taxon>
        <taxon>Diplostraca</taxon>
        <taxon>Cladocera</taxon>
        <taxon>Anomopoda</taxon>
        <taxon>Daphniidae</taxon>
        <taxon>Daphnia</taxon>
    </lineage>
</organism>
<comment type="caution">
    <text evidence="2">The sequence shown here is derived from an EMBL/GenBank/DDBJ whole genome shotgun (WGS) entry which is preliminary data.</text>
</comment>
<keyword evidence="3" id="KW-1185">Reference proteome</keyword>
<keyword evidence="1" id="KW-0472">Membrane</keyword>
<protein>
    <submittedName>
        <fullName evidence="2">Uncharacterized protein</fullName>
    </submittedName>
</protein>
<reference evidence="2 3" key="1">
    <citation type="submission" date="2016-03" db="EMBL/GenBank/DDBJ databases">
        <title>EvidentialGene: Evidence-directed Construction of Genes on Genomes.</title>
        <authorList>
            <person name="Gilbert D.G."/>
            <person name="Choi J.-H."/>
            <person name="Mockaitis K."/>
            <person name="Colbourne J."/>
            <person name="Pfrender M."/>
        </authorList>
    </citation>
    <scope>NUCLEOTIDE SEQUENCE [LARGE SCALE GENOMIC DNA]</scope>
    <source>
        <strain evidence="2 3">Xinb3</strain>
        <tissue evidence="2">Complete organism</tissue>
    </source>
</reference>
<accession>A0A164SXQ2</accession>
<dbReference type="EMBL" id="LRGB01001910">
    <property type="protein sequence ID" value="KZS10046.1"/>
    <property type="molecule type" value="Genomic_DNA"/>
</dbReference>